<evidence type="ECO:0000313" key="2">
    <source>
        <dbReference type="EMBL" id="KIK53909.1"/>
    </source>
</evidence>
<protein>
    <submittedName>
        <fullName evidence="2">Uncharacterized protein</fullName>
    </submittedName>
</protein>
<reference evidence="2 3" key="1">
    <citation type="submission" date="2014-04" db="EMBL/GenBank/DDBJ databases">
        <title>Evolutionary Origins and Diversification of the Mycorrhizal Mutualists.</title>
        <authorList>
            <consortium name="DOE Joint Genome Institute"/>
            <consortium name="Mycorrhizal Genomics Consortium"/>
            <person name="Kohler A."/>
            <person name="Kuo A."/>
            <person name="Nagy L.G."/>
            <person name="Floudas D."/>
            <person name="Copeland A."/>
            <person name="Barry K.W."/>
            <person name="Cichocki N."/>
            <person name="Veneault-Fourrey C."/>
            <person name="LaButti K."/>
            <person name="Lindquist E.A."/>
            <person name="Lipzen A."/>
            <person name="Lundell T."/>
            <person name="Morin E."/>
            <person name="Murat C."/>
            <person name="Riley R."/>
            <person name="Ohm R."/>
            <person name="Sun H."/>
            <person name="Tunlid A."/>
            <person name="Henrissat B."/>
            <person name="Grigoriev I.V."/>
            <person name="Hibbett D.S."/>
            <person name="Martin F."/>
        </authorList>
    </citation>
    <scope>NUCLEOTIDE SEQUENCE [LARGE SCALE GENOMIC DNA]</scope>
    <source>
        <strain evidence="2 3">FD-317 M1</strain>
    </source>
</reference>
<dbReference type="Proteomes" id="UP000053593">
    <property type="component" value="Unassembled WGS sequence"/>
</dbReference>
<dbReference type="HOGENOM" id="CLU_1332060_0_0_1"/>
<dbReference type="EMBL" id="KN834822">
    <property type="protein sequence ID" value="KIK53909.1"/>
    <property type="molecule type" value="Genomic_DNA"/>
</dbReference>
<keyword evidence="1" id="KW-0472">Membrane</keyword>
<evidence type="ECO:0000313" key="3">
    <source>
        <dbReference type="Proteomes" id="UP000053593"/>
    </source>
</evidence>
<name>A0A0D0BW73_9AGAR</name>
<dbReference type="AlphaFoldDB" id="A0A0D0BW73"/>
<gene>
    <name evidence="2" type="ORF">GYMLUDRAFT_249952</name>
</gene>
<feature type="transmembrane region" description="Helical" evidence="1">
    <location>
        <begin position="43"/>
        <end position="62"/>
    </location>
</feature>
<evidence type="ECO:0000256" key="1">
    <source>
        <dbReference type="SAM" id="Phobius"/>
    </source>
</evidence>
<proteinExistence type="predicted"/>
<keyword evidence="3" id="KW-1185">Reference proteome</keyword>
<keyword evidence="1" id="KW-0812">Transmembrane</keyword>
<organism evidence="2 3">
    <name type="scientific">Collybiopsis luxurians FD-317 M1</name>
    <dbReference type="NCBI Taxonomy" id="944289"/>
    <lineage>
        <taxon>Eukaryota</taxon>
        <taxon>Fungi</taxon>
        <taxon>Dikarya</taxon>
        <taxon>Basidiomycota</taxon>
        <taxon>Agaricomycotina</taxon>
        <taxon>Agaricomycetes</taxon>
        <taxon>Agaricomycetidae</taxon>
        <taxon>Agaricales</taxon>
        <taxon>Marasmiineae</taxon>
        <taxon>Omphalotaceae</taxon>
        <taxon>Collybiopsis</taxon>
        <taxon>Collybiopsis luxurians</taxon>
    </lineage>
</organism>
<sequence length="206" mass="23331">MPDRGPNIGRQVCVPSSPSLCWFKEKFRLVLALPSPDNIRLGSMRFLFSVFCSFLVLFLGLVHESAAKPLRLDSRHGADKVDLDFELGHINPLTRESLDLKEDPIKTKNDFDHVKRWITIGMFSRAKQAKVFGTFTTEGGQYTKDSHFFVDKENQIVFSFMTIFDQTSKCGPRNTCLGKISRDGHTGGIWATDEQGKLSQEPIFQL</sequence>
<keyword evidence="1" id="KW-1133">Transmembrane helix</keyword>
<accession>A0A0D0BW73</accession>